<protein>
    <submittedName>
        <fullName evidence="2">Uncharacterized protein</fullName>
    </submittedName>
</protein>
<dbReference type="RefSeq" id="WP_152583820.1">
    <property type="nucleotide sequence ID" value="NZ_VIKT02000014.1"/>
</dbReference>
<name>A0A9E5JW31_9MICO</name>
<dbReference type="AlphaFoldDB" id="A0A9E5JW31"/>
<accession>A0A9E5JW31</accession>
<keyword evidence="3" id="KW-1185">Reference proteome</keyword>
<comment type="caution">
    <text evidence="2">The sequence shown here is derived from an EMBL/GenBank/DDBJ whole genome shotgun (WGS) entry which is preliminary data.</text>
</comment>
<dbReference type="Proteomes" id="UP000818266">
    <property type="component" value="Unassembled WGS sequence"/>
</dbReference>
<reference evidence="2 3" key="1">
    <citation type="submission" date="2019-06" db="EMBL/GenBank/DDBJ databases">
        <authorList>
            <person name="De-Chao Zhang Q."/>
        </authorList>
    </citation>
    <scope>NUCLEOTIDE SEQUENCE [LARGE SCALE GENOMIC DNA]</scope>
    <source>
        <strain evidence="2 3">KN1116</strain>
    </source>
</reference>
<evidence type="ECO:0000313" key="2">
    <source>
        <dbReference type="EMBL" id="NHF63418.1"/>
    </source>
</evidence>
<organism evidence="2 3">
    <name type="scientific">Microcella pacifica</name>
    <dbReference type="NCBI Taxonomy" id="2591847"/>
    <lineage>
        <taxon>Bacteria</taxon>
        <taxon>Bacillati</taxon>
        <taxon>Actinomycetota</taxon>
        <taxon>Actinomycetes</taxon>
        <taxon>Micrococcales</taxon>
        <taxon>Microbacteriaceae</taxon>
        <taxon>Microcella</taxon>
    </lineage>
</organism>
<sequence>MTTMSIPAGGYGLPRRRLPMMRRLVLSAGLALVAWSRRPVRRRSHEEQARSIRTESMRQHAAAPFRYGAAQ</sequence>
<proteinExistence type="predicted"/>
<feature type="region of interest" description="Disordered" evidence="1">
    <location>
        <begin position="40"/>
        <end position="71"/>
    </location>
</feature>
<gene>
    <name evidence="2" type="ORF">FK219_009240</name>
</gene>
<evidence type="ECO:0000313" key="3">
    <source>
        <dbReference type="Proteomes" id="UP000818266"/>
    </source>
</evidence>
<dbReference type="OrthoDB" id="9986763at2"/>
<evidence type="ECO:0000256" key="1">
    <source>
        <dbReference type="SAM" id="MobiDB-lite"/>
    </source>
</evidence>
<feature type="compositionally biased region" description="Basic and acidic residues" evidence="1">
    <location>
        <begin position="44"/>
        <end position="58"/>
    </location>
</feature>
<dbReference type="EMBL" id="VIKT02000014">
    <property type="protein sequence ID" value="NHF63418.1"/>
    <property type="molecule type" value="Genomic_DNA"/>
</dbReference>
<reference evidence="2 3" key="2">
    <citation type="submission" date="2020-03" db="EMBL/GenBank/DDBJ databases">
        <title>Chryseoglobus sp. isolated from a deep-sea seamount.</title>
        <authorList>
            <person name="Zhang D.-C."/>
        </authorList>
    </citation>
    <scope>NUCLEOTIDE SEQUENCE [LARGE SCALE GENOMIC DNA]</scope>
    <source>
        <strain evidence="2 3">KN1116</strain>
    </source>
</reference>